<dbReference type="GO" id="GO:0016810">
    <property type="term" value="F:hydrolase activity, acting on carbon-nitrogen (but not peptide) bonds"/>
    <property type="evidence" value="ECO:0007669"/>
    <property type="project" value="InterPro"/>
</dbReference>
<feature type="domain" description="NodB homology" evidence="9">
    <location>
        <begin position="67"/>
        <end position="256"/>
    </location>
</feature>
<dbReference type="PANTHER" id="PTHR46471:SF4">
    <property type="entry name" value="CHITIN DEACETYLASE"/>
    <property type="match status" value="1"/>
</dbReference>
<feature type="compositionally biased region" description="Low complexity" evidence="7">
    <location>
        <begin position="292"/>
        <end position="344"/>
    </location>
</feature>
<dbReference type="SUPFAM" id="SSF88713">
    <property type="entry name" value="Glycoside hydrolase/deacetylase"/>
    <property type="match status" value="1"/>
</dbReference>
<accession>A0A9P8Y732</accession>
<dbReference type="GeneID" id="70186340"/>
<evidence type="ECO:0000313" key="11">
    <source>
        <dbReference type="Proteomes" id="UP000756346"/>
    </source>
</evidence>
<evidence type="ECO:0000256" key="4">
    <source>
        <dbReference type="ARBA" id="ARBA00022801"/>
    </source>
</evidence>
<evidence type="ECO:0000313" key="10">
    <source>
        <dbReference type="EMBL" id="KAH7031360.1"/>
    </source>
</evidence>
<dbReference type="OrthoDB" id="407355at2759"/>
<evidence type="ECO:0000256" key="2">
    <source>
        <dbReference type="ARBA" id="ARBA00022723"/>
    </source>
</evidence>
<dbReference type="InterPro" id="IPR011330">
    <property type="entry name" value="Glyco_hydro/deAcase_b/a-brl"/>
</dbReference>
<dbReference type="AlphaFoldDB" id="A0A9P8Y732"/>
<name>A0A9P8Y732_9PEZI</name>
<dbReference type="PROSITE" id="PS51677">
    <property type="entry name" value="NODB"/>
    <property type="match status" value="1"/>
</dbReference>
<dbReference type="RefSeq" id="XP_046013040.1">
    <property type="nucleotide sequence ID" value="XM_046156794.1"/>
</dbReference>
<feature type="region of interest" description="Disordered" evidence="7">
    <location>
        <begin position="23"/>
        <end position="55"/>
    </location>
</feature>
<keyword evidence="3 8" id="KW-0732">Signal</keyword>
<keyword evidence="4" id="KW-0378">Hydrolase</keyword>
<organism evidence="10 11">
    <name type="scientific">Microdochium trichocladiopsis</name>
    <dbReference type="NCBI Taxonomy" id="1682393"/>
    <lineage>
        <taxon>Eukaryota</taxon>
        <taxon>Fungi</taxon>
        <taxon>Dikarya</taxon>
        <taxon>Ascomycota</taxon>
        <taxon>Pezizomycotina</taxon>
        <taxon>Sordariomycetes</taxon>
        <taxon>Xylariomycetidae</taxon>
        <taxon>Xylariales</taxon>
        <taxon>Microdochiaceae</taxon>
        <taxon>Microdochium</taxon>
    </lineage>
</organism>
<dbReference type="CDD" id="cd10951">
    <property type="entry name" value="CE4_ClCDA_like"/>
    <property type="match status" value="1"/>
</dbReference>
<dbReference type="GO" id="GO:0046872">
    <property type="term" value="F:metal ion binding"/>
    <property type="evidence" value="ECO:0007669"/>
    <property type="project" value="UniProtKB-KW"/>
</dbReference>
<keyword evidence="11" id="KW-1185">Reference proteome</keyword>
<sequence length="403" mass="42811">MLPTTLLEAILIASPLVAAHGSHHEHRDHASISPRAPPPGKDTSKLNRPKLGSVPYGPNIQSCTIPGKVALTFDDGPAGYTGAVLDLLAKNNVKATFFLNANNVEGLITNKQVYRDVVKRMFNEGHHIGSHSYTHADFDLISTQQRREEIIYNEIAIADILGVFPTYFRPPYTHCNGGCQADIVALGYHVSNYNLDTKDWEGDYNKARQNFVGALASGNPGFNSFISLAHDIHEETAKTLVQFMIDQARKYKYELTTMGDCLGDAHTNWYRNADTGAAWNGRPLPADEPEETTTSTSLTPTPTPTSTSTSTSSTSSAAQTSSAPASTVTSTSSSAATSTGSSASVKQSTTSHANGKPTDSVSSQTSPSTTPTDAPPSSGFSPVRDGASGVGLALALFVGLLMF</sequence>
<evidence type="ECO:0000256" key="6">
    <source>
        <dbReference type="ARBA" id="ARBA00023285"/>
    </source>
</evidence>
<dbReference type="InterPro" id="IPR002509">
    <property type="entry name" value="NODB_dom"/>
</dbReference>
<dbReference type="Proteomes" id="UP000756346">
    <property type="component" value="Unassembled WGS sequence"/>
</dbReference>
<evidence type="ECO:0000256" key="7">
    <source>
        <dbReference type="SAM" id="MobiDB-lite"/>
    </source>
</evidence>
<gene>
    <name evidence="10" type="ORF">B0I36DRAFT_349444</name>
</gene>
<evidence type="ECO:0000256" key="3">
    <source>
        <dbReference type="ARBA" id="ARBA00022729"/>
    </source>
</evidence>
<evidence type="ECO:0000259" key="9">
    <source>
        <dbReference type="PROSITE" id="PS51677"/>
    </source>
</evidence>
<keyword evidence="6" id="KW-0170">Cobalt</keyword>
<keyword evidence="2" id="KW-0479">Metal-binding</keyword>
<comment type="cofactor">
    <cofactor evidence="1">
        <name>Co(2+)</name>
        <dbReference type="ChEBI" id="CHEBI:48828"/>
    </cofactor>
</comment>
<comment type="caution">
    <text evidence="10">The sequence shown here is derived from an EMBL/GenBank/DDBJ whole genome shotgun (WGS) entry which is preliminary data.</text>
</comment>
<dbReference type="Pfam" id="PF01522">
    <property type="entry name" value="Polysacc_deac_1"/>
    <property type="match status" value="1"/>
</dbReference>
<evidence type="ECO:0000256" key="1">
    <source>
        <dbReference type="ARBA" id="ARBA00001941"/>
    </source>
</evidence>
<feature type="region of interest" description="Disordered" evidence="7">
    <location>
        <begin position="279"/>
        <end position="386"/>
    </location>
</feature>
<feature type="chain" id="PRO_5040475792" description="NodB homology domain-containing protein" evidence="8">
    <location>
        <begin position="22"/>
        <end position="403"/>
    </location>
</feature>
<keyword evidence="5" id="KW-0119">Carbohydrate metabolism</keyword>
<dbReference type="GO" id="GO:0005975">
    <property type="term" value="P:carbohydrate metabolic process"/>
    <property type="evidence" value="ECO:0007669"/>
    <property type="project" value="InterPro"/>
</dbReference>
<feature type="compositionally biased region" description="Low complexity" evidence="7">
    <location>
        <begin position="357"/>
        <end position="378"/>
    </location>
</feature>
<dbReference type="EMBL" id="JAGTJQ010000005">
    <property type="protein sequence ID" value="KAH7031360.1"/>
    <property type="molecule type" value="Genomic_DNA"/>
</dbReference>
<evidence type="ECO:0000256" key="5">
    <source>
        <dbReference type="ARBA" id="ARBA00023277"/>
    </source>
</evidence>
<dbReference type="Gene3D" id="3.20.20.370">
    <property type="entry name" value="Glycoside hydrolase/deacetylase"/>
    <property type="match status" value="1"/>
</dbReference>
<evidence type="ECO:0000256" key="8">
    <source>
        <dbReference type="SAM" id="SignalP"/>
    </source>
</evidence>
<protein>
    <recommendedName>
        <fullName evidence="9">NodB homology domain-containing protein</fullName>
    </recommendedName>
</protein>
<feature type="signal peptide" evidence="8">
    <location>
        <begin position="1"/>
        <end position="21"/>
    </location>
</feature>
<dbReference type="PANTHER" id="PTHR46471">
    <property type="entry name" value="CHITIN DEACETYLASE"/>
    <property type="match status" value="1"/>
</dbReference>
<proteinExistence type="predicted"/>
<reference evidence="10" key="1">
    <citation type="journal article" date="2021" name="Nat. Commun.">
        <title>Genetic determinants of endophytism in the Arabidopsis root mycobiome.</title>
        <authorList>
            <person name="Mesny F."/>
            <person name="Miyauchi S."/>
            <person name="Thiergart T."/>
            <person name="Pickel B."/>
            <person name="Atanasova L."/>
            <person name="Karlsson M."/>
            <person name="Huettel B."/>
            <person name="Barry K.W."/>
            <person name="Haridas S."/>
            <person name="Chen C."/>
            <person name="Bauer D."/>
            <person name="Andreopoulos W."/>
            <person name="Pangilinan J."/>
            <person name="LaButti K."/>
            <person name="Riley R."/>
            <person name="Lipzen A."/>
            <person name="Clum A."/>
            <person name="Drula E."/>
            <person name="Henrissat B."/>
            <person name="Kohler A."/>
            <person name="Grigoriev I.V."/>
            <person name="Martin F.M."/>
            <person name="Hacquard S."/>
        </authorList>
    </citation>
    <scope>NUCLEOTIDE SEQUENCE</scope>
    <source>
        <strain evidence="10">MPI-CAGE-CH-0230</strain>
    </source>
</reference>